<dbReference type="PRINTS" id="PR00080">
    <property type="entry name" value="SDRFAMILY"/>
</dbReference>
<keyword evidence="2" id="KW-0560">Oxidoreductase</keyword>
<gene>
    <name evidence="4" type="ORF">QQZ08_005671</name>
</gene>
<dbReference type="InterPro" id="IPR002347">
    <property type="entry name" value="SDR_fam"/>
</dbReference>
<comment type="caution">
    <text evidence="4">The sequence shown here is derived from an EMBL/GenBank/DDBJ whole genome shotgun (WGS) entry which is preliminary data.</text>
</comment>
<dbReference type="Gene3D" id="3.40.50.720">
    <property type="entry name" value="NAD(P)-binding Rossmann-like Domain"/>
    <property type="match status" value="1"/>
</dbReference>
<reference evidence="4 5" key="1">
    <citation type="journal article" date="2025" name="Microbiol. Resour. Announc.">
        <title>Draft genome sequences for Neonectria magnoliae and Neonectria punicea, canker pathogens of Liriodendron tulipifera and Acer saccharum in West Virginia.</title>
        <authorList>
            <person name="Petronek H.M."/>
            <person name="Kasson M.T."/>
            <person name="Metheny A.M."/>
            <person name="Stauder C.M."/>
            <person name="Lovett B."/>
            <person name="Lynch S.C."/>
            <person name="Garnas J.R."/>
            <person name="Kasson L.R."/>
            <person name="Stajich J.E."/>
        </authorList>
    </citation>
    <scope>NUCLEOTIDE SEQUENCE [LARGE SCALE GENOMIC DNA]</scope>
    <source>
        <strain evidence="4 5">NRRL 64651</strain>
    </source>
</reference>
<dbReference type="EMBL" id="JAZAVK010000049">
    <property type="protein sequence ID" value="KAK7427733.1"/>
    <property type="molecule type" value="Genomic_DNA"/>
</dbReference>
<accession>A0ABR1I2J4</accession>
<dbReference type="CDD" id="cd05374">
    <property type="entry name" value="17beta-HSD-like_SDR_c"/>
    <property type="match status" value="1"/>
</dbReference>
<dbReference type="SUPFAM" id="SSF51735">
    <property type="entry name" value="NAD(P)-binding Rossmann-fold domains"/>
    <property type="match status" value="1"/>
</dbReference>
<evidence type="ECO:0000256" key="3">
    <source>
        <dbReference type="RuleBase" id="RU000363"/>
    </source>
</evidence>
<evidence type="ECO:0000256" key="2">
    <source>
        <dbReference type="ARBA" id="ARBA00023002"/>
    </source>
</evidence>
<protein>
    <submittedName>
        <fullName evidence="4">Uncharacterized protein</fullName>
    </submittedName>
</protein>
<dbReference type="Proteomes" id="UP001498421">
    <property type="component" value="Unassembled WGS sequence"/>
</dbReference>
<dbReference type="InterPro" id="IPR036291">
    <property type="entry name" value="NAD(P)-bd_dom_sf"/>
</dbReference>
<sequence length="282" mass="29831">MASQNLVWFITGANSGFGLLLAQLALCNGNTVVATARSLSKFPQSLRDNPSADLVELQITAPASEITAAIDSAVSKHGRIDVLVNNAGFGHMGAVEEVSDKEARYQFDVNFFGLLNTTRAVIPHLRTQGSGVIVQISSAAGLWAGQGAPIYAASKFAVEGATEGLSAEVKPFGIRVHIVEPGIFRTEFLKPCAEGKNVATNKQGYLDIGGILGGMHGKQPGNPEKGVQRIFEVVMGTGIGANLKDQLRIPLGSDCFGMLQAKIQALTETMEKSRDIAVSTDY</sequence>
<dbReference type="PANTHER" id="PTHR43976:SF16">
    <property type="entry name" value="SHORT-CHAIN DEHYDROGENASE_REDUCTASE FAMILY PROTEIN"/>
    <property type="match status" value="1"/>
</dbReference>
<evidence type="ECO:0000256" key="1">
    <source>
        <dbReference type="ARBA" id="ARBA00006484"/>
    </source>
</evidence>
<keyword evidence="5" id="KW-1185">Reference proteome</keyword>
<name>A0ABR1I2J4_9HYPO</name>
<proteinExistence type="inferred from homology"/>
<dbReference type="PRINTS" id="PR00081">
    <property type="entry name" value="GDHRDH"/>
</dbReference>
<evidence type="ECO:0000313" key="4">
    <source>
        <dbReference type="EMBL" id="KAK7427733.1"/>
    </source>
</evidence>
<evidence type="ECO:0000313" key="5">
    <source>
        <dbReference type="Proteomes" id="UP001498421"/>
    </source>
</evidence>
<dbReference type="InterPro" id="IPR051911">
    <property type="entry name" value="SDR_oxidoreductase"/>
</dbReference>
<comment type="similarity">
    <text evidence="1 3">Belongs to the short-chain dehydrogenases/reductases (SDR) family.</text>
</comment>
<dbReference type="Pfam" id="PF00106">
    <property type="entry name" value="adh_short"/>
    <property type="match status" value="1"/>
</dbReference>
<organism evidence="4 5">
    <name type="scientific">Neonectria magnoliae</name>
    <dbReference type="NCBI Taxonomy" id="2732573"/>
    <lineage>
        <taxon>Eukaryota</taxon>
        <taxon>Fungi</taxon>
        <taxon>Dikarya</taxon>
        <taxon>Ascomycota</taxon>
        <taxon>Pezizomycotina</taxon>
        <taxon>Sordariomycetes</taxon>
        <taxon>Hypocreomycetidae</taxon>
        <taxon>Hypocreales</taxon>
        <taxon>Nectriaceae</taxon>
        <taxon>Neonectria</taxon>
    </lineage>
</organism>
<dbReference type="PANTHER" id="PTHR43976">
    <property type="entry name" value="SHORT CHAIN DEHYDROGENASE"/>
    <property type="match status" value="1"/>
</dbReference>